<accession>A0A2G2VC90</accession>
<protein>
    <submittedName>
        <fullName evidence="1">Uncharacterized protein</fullName>
    </submittedName>
</protein>
<dbReference type="PANTHER" id="PTHR21726:SF61">
    <property type="entry name" value="DNAA INITIATOR-ASSOCIATING PROTEIN"/>
    <property type="match status" value="1"/>
</dbReference>
<dbReference type="AlphaFoldDB" id="A0A2G2VC90"/>
<evidence type="ECO:0000313" key="1">
    <source>
        <dbReference type="EMBL" id="PHT30604.1"/>
    </source>
</evidence>
<keyword evidence="2" id="KW-1185">Reference proteome</keyword>
<dbReference type="Proteomes" id="UP000224567">
    <property type="component" value="Unassembled WGS sequence"/>
</dbReference>
<dbReference type="PANTHER" id="PTHR21726">
    <property type="entry name" value="PHOSPHATIDYLINOSITOL N-ACETYLGLUCOSAMINYLTRANSFERASE SUBUNIT P DOWN SYNDROME CRITICAL REGION PROTEIN 5 -RELATED"/>
    <property type="match status" value="1"/>
</dbReference>
<dbReference type="OrthoDB" id="1697060at2759"/>
<name>A0A2G2VC90_CAPBA</name>
<evidence type="ECO:0000313" key="2">
    <source>
        <dbReference type="Proteomes" id="UP000224567"/>
    </source>
</evidence>
<gene>
    <name evidence="1" type="ORF">CQW23_29784</name>
</gene>
<dbReference type="EMBL" id="MLFT02000031">
    <property type="protein sequence ID" value="PHT30604.1"/>
    <property type="molecule type" value="Genomic_DNA"/>
</dbReference>
<comment type="caution">
    <text evidence="1">The sequence shown here is derived from an EMBL/GenBank/DDBJ whole genome shotgun (WGS) entry which is preliminary data.</text>
</comment>
<reference evidence="1 2" key="1">
    <citation type="journal article" date="2017" name="Genome Biol.">
        <title>New reference genome sequences of hot pepper reveal the massive evolution of plant disease-resistance genes by retroduplication.</title>
        <authorList>
            <person name="Kim S."/>
            <person name="Park J."/>
            <person name="Yeom S.I."/>
            <person name="Kim Y.M."/>
            <person name="Seo E."/>
            <person name="Kim K.T."/>
            <person name="Kim M.S."/>
            <person name="Lee J.M."/>
            <person name="Cheong K."/>
            <person name="Shin H.S."/>
            <person name="Kim S.B."/>
            <person name="Han K."/>
            <person name="Lee J."/>
            <person name="Park M."/>
            <person name="Lee H.A."/>
            <person name="Lee H.Y."/>
            <person name="Lee Y."/>
            <person name="Oh S."/>
            <person name="Lee J.H."/>
            <person name="Choi E."/>
            <person name="Choi E."/>
            <person name="Lee S.E."/>
            <person name="Jeon J."/>
            <person name="Kim H."/>
            <person name="Choi G."/>
            <person name="Song H."/>
            <person name="Lee J."/>
            <person name="Lee S.C."/>
            <person name="Kwon J.K."/>
            <person name="Lee H.Y."/>
            <person name="Koo N."/>
            <person name="Hong Y."/>
            <person name="Kim R.W."/>
            <person name="Kang W.H."/>
            <person name="Huh J.H."/>
            <person name="Kang B.C."/>
            <person name="Yang T.J."/>
            <person name="Lee Y.H."/>
            <person name="Bennetzen J.L."/>
            <person name="Choi D."/>
        </authorList>
    </citation>
    <scope>NUCLEOTIDE SEQUENCE [LARGE SCALE GENOMIC DNA]</scope>
    <source>
        <strain evidence="2">cv. PBC81</strain>
    </source>
</reference>
<sequence length="178" mass="20182">MVVFSPSFCSGTSQEEMQMKVCDTRGGMVANVDVSSSRQPICRALSLLQLLWVLPVENGLSMSHFLLDEHDMFTSFLWMAFGEVLGCNDPKQMNRLKGFAFHCLLEYLDSKFSPISISGFRTGTKLPSSMTKEILIDDIIDKVEEKTQFLFLIPDELIDLDTSHSLGKCMDFEIEEYQ</sequence>
<proteinExistence type="predicted"/>
<organism evidence="1 2">
    <name type="scientific">Capsicum baccatum</name>
    <name type="common">Peruvian pepper</name>
    <dbReference type="NCBI Taxonomy" id="33114"/>
    <lineage>
        <taxon>Eukaryota</taxon>
        <taxon>Viridiplantae</taxon>
        <taxon>Streptophyta</taxon>
        <taxon>Embryophyta</taxon>
        <taxon>Tracheophyta</taxon>
        <taxon>Spermatophyta</taxon>
        <taxon>Magnoliopsida</taxon>
        <taxon>eudicotyledons</taxon>
        <taxon>Gunneridae</taxon>
        <taxon>Pentapetalae</taxon>
        <taxon>asterids</taxon>
        <taxon>lamiids</taxon>
        <taxon>Solanales</taxon>
        <taxon>Solanaceae</taxon>
        <taxon>Solanoideae</taxon>
        <taxon>Capsiceae</taxon>
        <taxon>Capsicum</taxon>
    </lineage>
</organism>
<reference evidence="2" key="2">
    <citation type="journal article" date="2017" name="J. Anim. Genet.">
        <title>Multiple reference genome sequences of hot pepper reveal the massive evolution of plant disease resistance genes by retroduplication.</title>
        <authorList>
            <person name="Kim S."/>
            <person name="Park J."/>
            <person name="Yeom S.-I."/>
            <person name="Kim Y.-M."/>
            <person name="Seo E."/>
            <person name="Kim K.-T."/>
            <person name="Kim M.-S."/>
            <person name="Lee J.M."/>
            <person name="Cheong K."/>
            <person name="Shin H.-S."/>
            <person name="Kim S.-B."/>
            <person name="Han K."/>
            <person name="Lee J."/>
            <person name="Park M."/>
            <person name="Lee H.-A."/>
            <person name="Lee H.-Y."/>
            <person name="Lee Y."/>
            <person name="Oh S."/>
            <person name="Lee J.H."/>
            <person name="Choi E."/>
            <person name="Choi E."/>
            <person name="Lee S.E."/>
            <person name="Jeon J."/>
            <person name="Kim H."/>
            <person name="Choi G."/>
            <person name="Song H."/>
            <person name="Lee J."/>
            <person name="Lee S.-C."/>
            <person name="Kwon J.-K."/>
            <person name="Lee H.-Y."/>
            <person name="Koo N."/>
            <person name="Hong Y."/>
            <person name="Kim R.W."/>
            <person name="Kang W.-H."/>
            <person name="Huh J.H."/>
            <person name="Kang B.-C."/>
            <person name="Yang T.-J."/>
            <person name="Lee Y.-H."/>
            <person name="Bennetzen J.L."/>
            <person name="Choi D."/>
        </authorList>
    </citation>
    <scope>NUCLEOTIDE SEQUENCE [LARGE SCALE GENOMIC DNA]</scope>
    <source>
        <strain evidence="2">cv. PBC81</strain>
    </source>
</reference>